<dbReference type="AlphaFoldDB" id="X0Z4K3"/>
<dbReference type="EMBL" id="BART01006478">
    <property type="protein sequence ID" value="GAG64320.1"/>
    <property type="molecule type" value="Genomic_DNA"/>
</dbReference>
<name>X0Z4K3_9ZZZZ</name>
<organism evidence="1">
    <name type="scientific">marine sediment metagenome</name>
    <dbReference type="NCBI Taxonomy" id="412755"/>
    <lineage>
        <taxon>unclassified sequences</taxon>
        <taxon>metagenomes</taxon>
        <taxon>ecological metagenomes</taxon>
    </lineage>
</organism>
<gene>
    <name evidence="1" type="ORF">S01H4_14784</name>
</gene>
<proteinExistence type="predicted"/>
<sequence length="102" mass="11945">MSKSLKVNLVYVHKGVVLDTHAKIMKVINEIHISDHICEILDPRKDYYIKLDDRLVELRNDLDAIKNPNTKSFATKVKRYDKLIDERNEVVSLQLNLLRCNI</sequence>
<protein>
    <submittedName>
        <fullName evidence="1">Uncharacterized protein</fullName>
    </submittedName>
</protein>
<accession>X0Z4K3</accession>
<comment type="caution">
    <text evidence="1">The sequence shown here is derived from an EMBL/GenBank/DDBJ whole genome shotgun (WGS) entry which is preliminary data.</text>
</comment>
<reference evidence="1" key="1">
    <citation type="journal article" date="2014" name="Front. Microbiol.">
        <title>High frequency of phylogenetically diverse reductive dehalogenase-homologous genes in deep subseafloor sedimentary metagenomes.</title>
        <authorList>
            <person name="Kawai M."/>
            <person name="Futagami T."/>
            <person name="Toyoda A."/>
            <person name="Takaki Y."/>
            <person name="Nishi S."/>
            <person name="Hori S."/>
            <person name="Arai W."/>
            <person name="Tsubouchi T."/>
            <person name="Morono Y."/>
            <person name="Uchiyama I."/>
            <person name="Ito T."/>
            <person name="Fujiyama A."/>
            <person name="Inagaki F."/>
            <person name="Takami H."/>
        </authorList>
    </citation>
    <scope>NUCLEOTIDE SEQUENCE</scope>
    <source>
        <strain evidence="1">Expedition CK06-06</strain>
    </source>
</reference>
<evidence type="ECO:0000313" key="1">
    <source>
        <dbReference type="EMBL" id="GAG64320.1"/>
    </source>
</evidence>